<protein>
    <submittedName>
        <fullName evidence="1">Uncharacterized protein</fullName>
    </submittedName>
</protein>
<accession>A0A7W7YE97</accession>
<dbReference type="RefSeq" id="WP_184342532.1">
    <property type="nucleotide sequence ID" value="NZ_JACHIG010000010.1"/>
</dbReference>
<evidence type="ECO:0000313" key="1">
    <source>
        <dbReference type="EMBL" id="MBB5034583.1"/>
    </source>
</evidence>
<keyword evidence="2" id="KW-1185">Reference proteome</keyword>
<sequence length="158" mass="17065">MSFPSSHATLPPPGLPAHSDELFANELTALAQEIQRTREWFNHQLDAQLARLKKLCAATRTEEAAAGLSTAMLFQEPHPELLLTASSAPAHEAQATVMPPPAPRTVPVIPQTFVLQPTLTASLDPELEQATLHELNNALSRAFAEISARGGMLDREAC</sequence>
<proteinExistence type="predicted"/>
<dbReference type="Proteomes" id="UP000590740">
    <property type="component" value="Unassembled WGS sequence"/>
</dbReference>
<dbReference type="EMBL" id="JACHIG010000010">
    <property type="protein sequence ID" value="MBB5034583.1"/>
    <property type="molecule type" value="Genomic_DNA"/>
</dbReference>
<gene>
    <name evidence="1" type="ORF">HNQ65_004188</name>
</gene>
<dbReference type="AlphaFoldDB" id="A0A7W7YE97"/>
<evidence type="ECO:0000313" key="2">
    <source>
        <dbReference type="Proteomes" id="UP000590740"/>
    </source>
</evidence>
<reference evidence="1 2" key="1">
    <citation type="submission" date="2020-08" db="EMBL/GenBank/DDBJ databases">
        <title>Genomic Encyclopedia of Type Strains, Phase IV (KMG-IV): sequencing the most valuable type-strain genomes for metagenomic binning, comparative biology and taxonomic classification.</title>
        <authorList>
            <person name="Goeker M."/>
        </authorList>
    </citation>
    <scope>NUCLEOTIDE SEQUENCE [LARGE SCALE GENOMIC DNA]</scope>
    <source>
        <strain evidence="1 2">DSM 12252</strain>
    </source>
</reference>
<name>A0A7W7YE97_9BACT</name>
<organism evidence="1 2">
    <name type="scientific">Prosthecobacter vanneervenii</name>
    <dbReference type="NCBI Taxonomy" id="48466"/>
    <lineage>
        <taxon>Bacteria</taxon>
        <taxon>Pseudomonadati</taxon>
        <taxon>Verrucomicrobiota</taxon>
        <taxon>Verrucomicrobiia</taxon>
        <taxon>Verrucomicrobiales</taxon>
        <taxon>Verrucomicrobiaceae</taxon>
        <taxon>Prosthecobacter</taxon>
    </lineage>
</organism>
<comment type="caution">
    <text evidence="1">The sequence shown here is derived from an EMBL/GenBank/DDBJ whole genome shotgun (WGS) entry which is preliminary data.</text>
</comment>